<organism evidence="2 3">
    <name type="scientific">Peptoniphilus koenoeneniae</name>
    <dbReference type="NCBI Taxonomy" id="507751"/>
    <lineage>
        <taxon>Bacteria</taxon>
        <taxon>Bacillati</taxon>
        <taxon>Bacillota</taxon>
        <taxon>Tissierellia</taxon>
        <taxon>Tissierellales</taxon>
        <taxon>Peptoniphilaceae</taxon>
        <taxon>Peptoniphilus</taxon>
    </lineage>
</organism>
<keyword evidence="1" id="KW-0175">Coiled coil</keyword>
<keyword evidence="3" id="KW-1185">Reference proteome</keyword>
<proteinExistence type="predicted"/>
<evidence type="ECO:0000256" key="1">
    <source>
        <dbReference type="SAM" id="Coils"/>
    </source>
</evidence>
<keyword evidence="2" id="KW-0131">Cell cycle</keyword>
<evidence type="ECO:0000313" key="3">
    <source>
        <dbReference type="Proteomes" id="UP001236559"/>
    </source>
</evidence>
<feature type="coiled-coil region" evidence="1">
    <location>
        <begin position="38"/>
        <end position="72"/>
    </location>
</feature>
<gene>
    <name evidence="2" type="ORF">J2S72_000032</name>
</gene>
<name>A0ABU0ARZ7_9FIRM</name>
<dbReference type="Proteomes" id="UP001236559">
    <property type="component" value="Unassembled WGS sequence"/>
</dbReference>
<dbReference type="RefSeq" id="WP_023054846.1">
    <property type="nucleotide sequence ID" value="NZ_JAUSTN010000001.1"/>
</dbReference>
<comment type="caution">
    <text evidence="2">The sequence shown here is derived from an EMBL/GenBank/DDBJ whole genome shotgun (WGS) entry which is preliminary data.</text>
</comment>
<evidence type="ECO:0000313" key="2">
    <source>
        <dbReference type="EMBL" id="MDQ0274036.1"/>
    </source>
</evidence>
<reference evidence="2 3" key="1">
    <citation type="submission" date="2023-07" db="EMBL/GenBank/DDBJ databases">
        <title>Genomic Encyclopedia of Type Strains, Phase IV (KMG-IV): sequencing the most valuable type-strain genomes for metagenomic binning, comparative biology and taxonomic classification.</title>
        <authorList>
            <person name="Goeker M."/>
        </authorList>
    </citation>
    <scope>NUCLEOTIDE SEQUENCE [LARGE SCALE GENOMIC DNA]</scope>
    <source>
        <strain evidence="2 3">DSM 22616</strain>
    </source>
</reference>
<dbReference type="EMBL" id="JAUSTN010000001">
    <property type="protein sequence ID" value="MDQ0274036.1"/>
    <property type="molecule type" value="Genomic_DNA"/>
</dbReference>
<dbReference type="GO" id="GO:0051301">
    <property type="term" value="P:cell division"/>
    <property type="evidence" value="ECO:0007669"/>
    <property type="project" value="UniProtKB-KW"/>
</dbReference>
<sequence>MKGKLKRQKSLIRKRKIKMSNMPLVLTCILVIILSIVVTALQAQISNLDRALIKQESEIKDLENTKLSLEGEIKGIISSQEIQDAAMYKLGMVHPDEKQIVYIDVKEDKKQKDVNNNVFLSPIVSVIKSFTKN</sequence>
<accession>A0ABU0ARZ7</accession>
<protein>
    <submittedName>
        <fullName evidence="2">Cell division protein FtsB</fullName>
    </submittedName>
</protein>
<keyword evidence="2" id="KW-0132">Cell division</keyword>